<dbReference type="EC" id="2.3.2.27" evidence="3"/>
<feature type="domain" description="E3 Ubiquitin ligase MUL1-like" evidence="13">
    <location>
        <begin position="84"/>
        <end position="175"/>
    </location>
</feature>
<sequence length="294" mass="32886">MLSGLSPSGAAPQVLFMTLALGAVGLVQFFRLQRRRRVMEDMPTARIRSAAQGYVELIGRALPPDAPLFSPITRTPCCWYRYKIEKRDDDNKNSWSVEEQGKSTTQFWLDDDTGRCIVDPEGAEVRARSRNTWTGAAAQLIPGTSEVLMTGDSDHRYTEHLILPGQTLYALGWFASLSPLQASAHEEVRERIAAWKADPQQRRSFDANADGELSMAEFEQLRQRAAAAVEPERRERAAQPQTHVLKKPKDRRLFLLTTEPHDALSGQLRWQAWAWLAAGVLGLAYGGAGLLMRV</sequence>
<protein>
    <recommendedName>
        <fullName evidence="3">RING-type E3 ubiquitin transferase</fullName>
        <ecNumber evidence="3">2.3.2.27</ecNumber>
    </recommendedName>
</protein>
<dbReference type="PROSITE" id="PS00018">
    <property type="entry name" value="EF_HAND_1"/>
    <property type="match status" value="1"/>
</dbReference>
<evidence type="ECO:0000259" key="13">
    <source>
        <dbReference type="Pfam" id="PF12483"/>
    </source>
</evidence>
<keyword evidence="9" id="KW-0862">Zinc</keyword>
<dbReference type="GO" id="GO:0008270">
    <property type="term" value="F:zinc ion binding"/>
    <property type="evidence" value="ECO:0007669"/>
    <property type="project" value="UniProtKB-KW"/>
</dbReference>
<evidence type="ECO:0000313" key="14">
    <source>
        <dbReference type="EMBL" id="MBN8744371.1"/>
    </source>
</evidence>
<evidence type="ECO:0000256" key="5">
    <source>
        <dbReference type="ARBA" id="ARBA00022692"/>
    </source>
</evidence>
<keyword evidence="5 12" id="KW-0812">Transmembrane</keyword>
<name>A0A8I1MV89_THIA3</name>
<evidence type="ECO:0000256" key="3">
    <source>
        <dbReference type="ARBA" id="ARBA00012483"/>
    </source>
</evidence>
<dbReference type="GO" id="GO:0061630">
    <property type="term" value="F:ubiquitin protein ligase activity"/>
    <property type="evidence" value="ECO:0007669"/>
    <property type="project" value="UniProtKB-EC"/>
</dbReference>
<evidence type="ECO:0000256" key="2">
    <source>
        <dbReference type="ARBA" id="ARBA00004141"/>
    </source>
</evidence>
<organism evidence="14 15">
    <name type="scientific">Thiomonas arsenitoxydans (strain DSM 22701 / CIP 110005 / 3As)</name>
    <dbReference type="NCBI Taxonomy" id="426114"/>
    <lineage>
        <taxon>Bacteria</taxon>
        <taxon>Pseudomonadati</taxon>
        <taxon>Pseudomonadota</taxon>
        <taxon>Betaproteobacteria</taxon>
        <taxon>Burkholderiales</taxon>
        <taxon>Thiomonas</taxon>
    </lineage>
</organism>
<evidence type="ECO:0000313" key="15">
    <source>
        <dbReference type="Proteomes" id="UP000664800"/>
    </source>
</evidence>
<keyword evidence="8" id="KW-0833">Ubl conjugation pathway</keyword>
<evidence type="ECO:0000256" key="11">
    <source>
        <dbReference type="ARBA" id="ARBA00023136"/>
    </source>
</evidence>
<comment type="subcellular location">
    <subcellularLocation>
        <location evidence="2">Membrane</location>
        <topology evidence="2">Multi-pass membrane protein</topology>
    </subcellularLocation>
</comment>
<evidence type="ECO:0000256" key="1">
    <source>
        <dbReference type="ARBA" id="ARBA00000900"/>
    </source>
</evidence>
<dbReference type="RefSeq" id="WP_276730066.1">
    <property type="nucleotide sequence ID" value="NZ_JAFKMR010000017.1"/>
</dbReference>
<dbReference type="EMBL" id="JAFKMR010000017">
    <property type="protein sequence ID" value="MBN8744371.1"/>
    <property type="molecule type" value="Genomic_DNA"/>
</dbReference>
<keyword evidence="4" id="KW-0808">Transferase</keyword>
<comment type="caution">
    <text evidence="14">The sequence shown here is derived from an EMBL/GenBank/DDBJ whole genome shotgun (WGS) entry which is preliminary data.</text>
</comment>
<feature type="transmembrane region" description="Helical" evidence="12">
    <location>
        <begin position="272"/>
        <end position="292"/>
    </location>
</feature>
<reference evidence="14" key="1">
    <citation type="submission" date="2021-02" db="EMBL/GenBank/DDBJ databases">
        <title>Thiocyanate and organic carbon inputs drive convergent selection for specific autotrophic Afipia and Thiobacillus strains within complex microbiomes.</title>
        <authorList>
            <person name="Huddy R.J."/>
            <person name="Sachdeva R."/>
            <person name="Kadzinga F."/>
            <person name="Kantor R.S."/>
            <person name="Harrison S.T.L."/>
            <person name="Banfield J.F."/>
        </authorList>
    </citation>
    <scope>NUCLEOTIDE SEQUENCE</scope>
    <source>
        <strain evidence="14">SCN18_13_7_16_R3_B_64_19</strain>
    </source>
</reference>
<dbReference type="GO" id="GO:0016020">
    <property type="term" value="C:membrane"/>
    <property type="evidence" value="ECO:0007669"/>
    <property type="project" value="UniProtKB-SubCell"/>
</dbReference>
<dbReference type="GO" id="GO:0016567">
    <property type="term" value="P:protein ubiquitination"/>
    <property type="evidence" value="ECO:0007669"/>
    <property type="project" value="InterPro"/>
</dbReference>
<dbReference type="Pfam" id="PF12483">
    <property type="entry name" value="GIDE"/>
    <property type="match status" value="1"/>
</dbReference>
<accession>A0A8I1MV89</accession>
<evidence type="ECO:0000256" key="8">
    <source>
        <dbReference type="ARBA" id="ARBA00022786"/>
    </source>
</evidence>
<dbReference type="AlphaFoldDB" id="A0A8I1MV89"/>
<keyword evidence="11 12" id="KW-0472">Membrane</keyword>
<proteinExistence type="predicted"/>
<keyword evidence="10 12" id="KW-1133">Transmembrane helix</keyword>
<dbReference type="InterPro" id="IPR022170">
    <property type="entry name" value="MUL1-like"/>
</dbReference>
<feature type="transmembrane region" description="Helical" evidence="12">
    <location>
        <begin position="12"/>
        <end position="32"/>
    </location>
</feature>
<dbReference type="Proteomes" id="UP000664800">
    <property type="component" value="Unassembled WGS sequence"/>
</dbReference>
<dbReference type="InterPro" id="IPR018247">
    <property type="entry name" value="EF_Hand_1_Ca_BS"/>
</dbReference>
<gene>
    <name evidence="14" type="ORF">J0I24_08685</name>
</gene>
<keyword evidence="6" id="KW-0479">Metal-binding</keyword>
<evidence type="ECO:0000256" key="4">
    <source>
        <dbReference type="ARBA" id="ARBA00022679"/>
    </source>
</evidence>
<evidence type="ECO:0000256" key="6">
    <source>
        <dbReference type="ARBA" id="ARBA00022723"/>
    </source>
</evidence>
<comment type="catalytic activity">
    <reaction evidence="1">
        <text>S-ubiquitinyl-[E2 ubiquitin-conjugating enzyme]-L-cysteine + [acceptor protein]-L-lysine = [E2 ubiquitin-conjugating enzyme]-L-cysteine + N(6)-ubiquitinyl-[acceptor protein]-L-lysine.</text>
        <dbReference type="EC" id="2.3.2.27"/>
    </reaction>
</comment>
<keyword evidence="7" id="KW-0863">Zinc-finger</keyword>
<evidence type="ECO:0000256" key="10">
    <source>
        <dbReference type="ARBA" id="ARBA00022989"/>
    </source>
</evidence>
<evidence type="ECO:0000256" key="9">
    <source>
        <dbReference type="ARBA" id="ARBA00022833"/>
    </source>
</evidence>
<evidence type="ECO:0000256" key="7">
    <source>
        <dbReference type="ARBA" id="ARBA00022771"/>
    </source>
</evidence>
<evidence type="ECO:0000256" key="12">
    <source>
        <dbReference type="SAM" id="Phobius"/>
    </source>
</evidence>